<gene>
    <name evidence="1" type="ORF">D3871_00320</name>
</gene>
<accession>A0A3A3G8C6</accession>
<dbReference type="InterPro" id="IPR010751">
    <property type="entry name" value="TrfA"/>
</dbReference>
<comment type="caution">
    <text evidence="1">The sequence shown here is derived from an EMBL/GenBank/DDBJ whole genome shotgun (WGS) entry which is preliminary data.</text>
</comment>
<sequence length="332" mass="37424">MVVLPCFLTTKTNGTDMPPTGIKHKPLSDALQKIGETLAAKRKGGSRQAQMSLVPGEDGAAEAVRRDVEQVLNIIQLPLWENQVRGLPNPLARSALFSVARQNEPRQHLKERPITSVKGVEIFYTGEELRQDDEDVFLNLVHLARSQPLGHEVSFTAYSMLKSMGWPTSSPSYERLRLCILRLTANAVEIRFDAGSGKRGYGGTLVQEFTFKDETDRQWKVRLNPKLITLFGADAYTQLDWRQRLKLRSPLAKWLHGFYFTHREPFGYKVETLKGLCGSSAQQLYHFRNGLKKALDLLVEQGFLKSWKIDSMTDVVTVVRASRAQQVAQLGA</sequence>
<evidence type="ECO:0000313" key="2">
    <source>
        <dbReference type="Proteomes" id="UP000265955"/>
    </source>
</evidence>
<evidence type="ECO:0000313" key="1">
    <source>
        <dbReference type="EMBL" id="RJF97149.1"/>
    </source>
</evidence>
<dbReference type="Pfam" id="PF07042">
    <property type="entry name" value="TrfA"/>
    <property type="match status" value="1"/>
</dbReference>
<organism evidence="1 2">
    <name type="scientific">Noviherbaspirillum saxi</name>
    <dbReference type="NCBI Taxonomy" id="2320863"/>
    <lineage>
        <taxon>Bacteria</taxon>
        <taxon>Pseudomonadati</taxon>
        <taxon>Pseudomonadota</taxon>
        <taxon>Betaproteobacteria</taxon>
        <taxon>Burkholderiales</taxon>
        <taxon>Oxalobacteraceae</taxon>
        <taxon>Noviherbaspirillum</taxon>
    </lineage>
</organism>
<evidence type="ECO:0008006" key="3">
    <source>
        <dbReference type="Google" id="ProtNLM"/>
    </source>
</evidence>
<keyword evidence="2" id="KW-1185">Reference proteome</keyword>
<dbReference type="AlphaFoldDB" id="A0A3A3G8C6"/>
<protein>
    <recommendedName>
        <fullName evidence="3">TrfA protein</fullName>
    </recommendedName>
</protein>
<reference evidence="2" key="1">
    <citation type="submission" date="2018-09" db="EMBL/GenBank/DDBJ databases">
        <authorList>
            <person name="Zhu H."/>
        </authorList>
    </citation>
    <scope>NUCLEOTIDE SEQUENCE [LARGE SCALE GENOMIC DNA]</scope>
    <source>
        <strain evidence="2">K1R23-30</strain>
    </source>
</reference>
<dbReference type="EMBL" id="QYUO01000001">
    <property type="protein sequence ID" value="RJF97149.1"/>
    <property type="molecule type" value="Genomic_DNA"/>
</dbReference>
<name>A0A3A3G8C6_9BURK</name>
<proteinExistence type="predicted"/>
<dbReference type="Proteomes" id="UP000265955">
    <property type="component" value="Unassembled WGS sequence"/>
</dbReference>